<dbReference type="RefSeq" id="WP_066875964.1">
    <property type="nucleotide sequence ID" value="NZ_LNQB01000078.1"/>
</dbReference>
<dbReference type="OrthoDB" id="5325135at2"/>
<keyword evidence="3" id="KW-1185">Reference proteome</keyword>
<organism evidence="2 3">
    <name type="scientific">Sinorhizobium saheli</name>
    <dbReference type="NCBI Taxonomy" id="36856"/>
    <lineage>
        <taxon>Bacteria</taxon>
        <taxon>Pseudomonadati</taxon>
        <taxon>Pseudomonadota</taxon>
        <taxon>Alphaproteobacteria</taxon>
        <taxon>Hyphomicrobiales</taxon>
        <taxon>Rhizobiaceae</taxon>
        <taxon>Sinorhizobium/Ensifer group</taxon>
        <taxon>Sinorhizobium</taxon>
    </lineage>
</organism>
<dbReference type="EMBL" id="LNQB01000078">
    <property type="protein sequence ID" value="OAP43385.1"/>
    <property type="molecule type" value="Genomic_DNA"/>
</dbReference>
<dbReference type="Proteomes" id="UP000078507">
    <property type="component" value="Unassembled WGS sequence"/>
</dbReference>
<dbReference type="InterPro" id="IPR007047">
    <property type="entry name" value="Flp_Fap"/>
</dbReference>
<reference evidence="2 3" key="1">
    <citation type="submission" date="2015-11" db="EMBL/GenBank/DDBJ databases">
        <title>Ensifer anhuiense sp. nov., an effective nitrogen fixation bacterium with Glycine soja.</title>
        <authorList>
            <person name="Yan H."/>
            <person name="Chen W."/>
        </authorList>
    </citation>
    <scope>NUCLEOTIDE SEQUENCE [LARGE SCALE GENOMIC DNA]</scope>
    <source>
        <strain evidence="2 3">LMG 7837</strain>
    </source>
</reference>
<dbReference type="Pfam" id="PF04964">
    <property type="entry name" value="Flp_Fap"/>
    <property type="match status" value="1"/>
</dbReference>
<accession>A0A178Y9K3</accession>
<protein>
    <submittedName>
        <fullName evidence="2">Pilin</fullName>
    </submittedName>
</protein>
<evidence type="ECO:0000313" key="3">
    <source>
        <dbReference type="Proteomes" id="UP000078507"/>
    </source>
</evidence>
<evidence type="ECO:0000313" key="2">
    <source>
        <dbReference type="EMBL" id="OAP43385.1"/>
    </source>
</evidence>
<comment type="caution">
    <text evidence="2">The sequence shown here is derived from an EMBL/GenBank/DDBJ whole genome shotgun (WGS) entry which is preliminary data.</text>
</comment>
<gene>
    <name evidence="2" type="ORF">ATB98_11830</name>
</gene>
<name>A0A178Y9K3_SINSA</name>
<proteinExistence type="predicted"/>
<dbReference type="STRING" id="36856.ATB98_11830"/>
<keyword evidence="1" id="KW-0812">Transmembrane</keyword>
<keyword evidence="1" id="KW-1133">Transmembrane helix</keyword>
<feature type="transmembrane region" description="Helical" evidence="1">
    <location>
        <begin position="16"/>
        <end position="34"/>
    </location>
</feature>
<sequence>MDVLRSLLCNREGATAVEYGLIAAVITVALLVGFQNASNALLDVLTFISETIEGAWV</sequence>
<evidence type="ECO:0000256" key="1">
    <source>
        <dbReference type="SAM" id="Phobius"/>
    </source>
</evidence>
<keyword evidence="1" id="KW-0472">Membrane</keyword>
<dbReference type="AlphaFoldDB" id="A0A178Y9K3"/>